<keyword evidence="4 6" id="KW-1133">Transmembrane helix</keyword>
<organism evidence="7 8">
    <name type="scientific">Culicoidibacter larvae</name>
    <dbReference type="NCBI Taxonomy" id="2579976"/>
    <lineage>
        <taxon>Bacteria</taxon>
        <taxon>Bacillati</taxon>
        <taxon>Bacillota</taxon>
        <taxon>Culicoidibacteria</taxon>
        <taxon>Culicoidibacterales</taxon>
        <taxon>Culicoidibacteraceae</taxon>
        <taxon>Culicoidibacter</taxon>
    </lineage>
</organism>
<sequence>MNEDKKKKRFKMPTSYTVLFLIIIVLAILTWIIPAGRYDTVGNWTSEIPVSLKAGDVLKLKFEPTGGDTSSQEVTLTVGDTDPVTSGEITINPVAVDDTEISGDAAPGDSVSITWPDNSNSVAISEDTGDYIGGTYHSTEQSPQGFWEVAMAPINGMLGTDSTGGAIEVSLFVLIIGGFLGVVTKTGAIDAGIGAVVKANKGREKLLIPILMAIFALGGTTYGMAEETMAFYPLLIPVMIAAGFDTMTAVSIILIGAGVGVLGSTVNPFATGVASQAVGLSPGDGIIWRLLILALSLGVGIWFVYRYASKVEKDPSKSMVAENWEDDKKHFALSEEAGNGLSGKQKWVLIIFGVTFVIMIASLVPWDMIIPGFDFFINVNDWIHSIPIIGNLVGQDSLPLGSWYFREITMLFLVMAIVIGFVSRQKETVFIDSFIDGARDLLGVAFIIGLARGIQVIMNDGQMTATVLYWGSQALQGLPAAAFGVLTYVFYIPMSFLIPSTSGLASATMTIMGPLGTFVGVDPSVVITAFQSASGIVNLITPTSAVVMGALAIGRIEYGKWLKFTWPLLVILFVISAVVIAAASIFSGVI</sequence>
<keyword evidence="5 6" id="KW-0472">Membrane</keyword>
<dbReference type="InParanoid" id="A0A5R8QCL1"/>
<dbReference type="PANTHER" id="PTHR43652:SF6">
    <property type="entry name" value="ARGININE REPRESSOR"/>
    <property type="match status" value="1"/>
</dbReference>
<dbReference type="Proteomes" id="UP000306912">
    <property type="component" value="Unassembled WGS sequence"/>
</dbReference>
<feature type="transmembrane region" description="Helical" evidence="6">
    <location>
        <begin position="566"/>
        <end position="589"/>
    </location>
</feature>
<evidence type="ECO:0000256" key="1">
    <source>
        <dbReference type="ARBA" id="ARBA00004651"/>
    </source>
</evidence>
<evidence type="ECO:0000256" key="3">
    <source>
        <dbReference type="ARBA" id="ARBA00022692"/>
    </source>
</evidence>
<protein>
    <submittedName>
        <fullName evidence="7">YfcC family protein</fullName>
    </submittedName>
</protein>
<evidence type="ECO:0000313" key="7">
    <source>
        <dbReference type="EMBL" id="TLG74265.1"/>
    </source>
</evidence>
<dbReference type="PANTHER" id="PTHR43652">
    <property type="entry name" value="BASIC AMINO ACID ANTIPORTER YFCC-RELATED"/>
    <property type="match status" value="1"/>
</dbReference>
<dbReference type="GO" id="GO:0005886">
    <property type="term" value="C:plasma membrane"/>
    <property type="evidence" value="ECO:0007669"/>
    <property type="project" value="UniProtKB-SubCell"/>
</dbReference>
<dbReference type="InterPro" id="IPR018385">
    <property type="entry name" value="C4_dicarb_anaerob_car-like"/>
</dbReference>
<dbReference type="InterPro" id="IPR051679">
    <property type="entry name" value="DASS-Related_Transporters"/>
</dbReference>
<feature type="transmembrane region" description="Helical" evidence="6">
    <location>
        <begin position="347"/>
        <end position="366"/>
    </location>
</feature>
<feature type="transmembrane region" description="Helical" evidence="6">
    <location>
        <begin position="510"/>
        <end position="530"/>
    </location>
</feature>
<gene>
    <name evidence="7" type="ORF">FEZ08_06045</name>
</gene>
<feature type="transmembrane region" description="Helical" evidence="6">
    <location>
        <begin position="403"/>
        <end position="421"/>
    </location>
</feature>
<evidence type="ECO:0000313" key="8">
    <source>
        <dbReference type="Proteomes" id="UP000306912"/>
    </source>
</evidence>
<proteinExistence type="predicted"/>
<dbReference type="FunCoup" id="A0A5R8QCL1">
    <property type="interactions" value="14"/>
</dbReference>
<feature type="transmembrane region" description="Helical" evidence="6">
    <location>
        <begin position="478"/>
        <end position="498"/>
    </location>
</feature>
<dbReference type="OrthoDB" id="255482at2"/>
<feature type="transmembrane region" description="Helical" evidence="6">
    <location>
        <begin position="206"/>
        <end position="225"/>
    </location>
</feature>
<dbReference type="AlphaFoldDB" id="A0A5R8QCL1"/>
<accession>A0A5R8QCL1</accession>
<feature type="transmembrane region" description="Helical" evidence="6">
    <location>
        <begin position="286"/>
        <end position="305"/>
    </location>
</feature>
<keyword evidence="3 6" id="KW-0812">Transmembrane</keyword>
<dbReference type="Pfam" id="PF03606">
    <property type="entry name" value="DcuC"/>
    <property type="match status" value="1"/>
</dbReference>
<evidence type="ECO:0000256" key="5">
    <source>
        <dbReference type="ARBA" id="ARBA00023136"/>
    </source>
</evidence>
<evidence type="ECO:0000256" key="6">
    <source>
        <dbReference type="SAM" id="Phobius"/>
    </source>
</evidence>
<comment type="subcellular location">
    <subcellularLocation>
        <location evidence="1">Cell membrane</location>
        <topology evidence="1">Multi-pass membrane protein</topology>
    </subcellularLocation>
</comment>
<feature type="transmembrane region" description="Helical" evidence="6">
    <location>
        <begin position="536"/>
        <end position="554"/>
    </location>
</feature>
<comment type="caution">
    <text evidence="7">The sequence shown here is derived from an EMBL/GenBank/DDBJ whole genome shotgun (WGS) entry which is preliminary data.</text>
</comment>
<evidence type="ECO:0000256" key="4">
    <source>
        <dbReference type="ARBA" id="ARBA00022989"/>
    </source>
</evidence>
<dbReference type="EMBL" id="VBWP01000004">
    <property type="protein sequence ID" value="TLG74265.1"/>
    <property type="molecule type" value="Genomic_DNA"/>
</dbReference>
<evidence type="ECO:0000256" key="2">
    <source>
        <dbReference type="ARBA" id="ARBA00022475"/>
    </source>
</evidence>
<keyword evidence="2" id="KW-1003">Cell membrane</keyword>
<feature type="transmembrane region" description="Helical" evidence="6">
    <location>
        <begin position="165"/>
        <end position="185"/>
    </location>
</feature>
<dbReference type="RefSeq" id="WP_138190817.1">
    <property type="nucleotide sequence ID" value="NZ_VBWP01000004.1"/>
</dbReference>
<name>A0A5R8QCL1_9FIRM</name>
<feature type="transmembrane region" description="Helical" evidence="6">
    <location>
        <begin position="12"/>
        <end position="33"/>
    </location>
</feature>
<keyword evidence="8" id="KW-1185">Reference proteome</keyword>
<reference evidence="7 8" key="1">
    <citation type="submission" date="2019-05" db="EMBL/GenBank/DDBJ databases">
        <title>Culicoidintestinum kansasii gen. nov., sp. nov. from the gastrointestinal tract of the biting midge, Culicoides sonorensis.</title>
        <authorList>
            <person name="Neupane S."/>
            <person name="Ghosh A."/>
            <person name="Gunther S."/>
            <person name="Martin K."/>
            <person name="Zurek L."/>
        </authorList>
    </citation>
    <scope>NUCLEOTIDE SEQUENCE [LARGE SCALE GENOMIC DNA]</scope>
    <source>
        <strain evidence="7 8">CS-1</strain>
    </source>
</reference>
<feature type="transmembrane region" description="Helical" evidence="6">
    <location>
        <begin position="231"/>
        <end position="254"/>
    </location>
</feature>